<feature type="compositionally biased region" description="Low complexity" evidence="2">
    <location>
        <begin position="250"/>
        <end position="265"/>
    </location>
</feature>
<protein>
    <recommendedName>
        <fullName evidence="3">Response regulatory domain-containing protein</fullName>
    </recommendedName>
</protein>
<dbReference type="GO" id="GO:0000160">
    <property type="term" value="P:phosphorelay signal transduction system"/>
    <property type="evidence" value="ECO:0007669"/>
    <property type="project" value="InterPro"/>
</dbReference>
<dbReference type="PROSITE" id="PS50110">
    <property type="entry name" value="RESPONSE_REGULATORY"/>
    <property type="match status" value="1"/>
</dbReference>
<name>A0A2W4VI29_9CYAN</name>
<dbReference type="InterPro" id="IPR001789">
    <property type="entry name" value="Sig_transdc_resp-reg_receiver"/>
</dbReference>
<dbReference type="SMART" id="SM00448">
    <property type="entry name" value="REC"/>
    <property type="match status" value="1"/>
</dbReference>
<feature type="domain" description="Response regulatory" evidence="3">
    <location>
        <begin position="7"/>
        <end position="173"/>
    </location>
</feature>
<accession>A0A2W4VI29</accession>
<feature type="region of interest" description="Disordered" evidence="2">
    <location>
        <begin position="180"/>
        <end position="317"/>
    </location>
</feature>
<evidence type="ECO:0000313" key="4">
    <source>
        <dbReference type="EMBL" id="PZO11801.1"/>
    </source>
</evidence>
<feature type="compositionally biased region" description="Polar residues" evidence="2">
    <location>
        <begin position="270"/>
        <end position="281"/>
    </location>
</feature>
<dbReference type="Proteomes" id="UP000249354">
    <property type="component" value="Unassembled WGS sequence"/>
</dbReference>
<feature type="compositionally biased region" description="Polar residues" evidence="2">
    <location>
        <begin position="203"/>
        <end position="223"/>
    </location>
</feature>
<comment type="caution">
    <text evidence="4">The sequence shown here is derived from an EMBL/GenBank/DDBJ whole genome shotgun (WGS) entry which is preliminary data.</text>
</comment>
<dbReference type="InterPro" id="IPR022552">
    <property type="entry name" value="UPF_Ycf55"/>
</dbReference>
<reference evidence="4 5" key="2">
    <citation type="submission" date="2018-06" db="EMBL/GenBank/DDBJ databases">
        <title>Metagenomic assembly of (sub)arctic Cyanobacteria and their associated microbiome from non-axenic cultures.</title>
        <authorList>
            <person name="Baurain D."/>
        </authorList>
    </citation>
    <scope>NUCLEOTIDE SEQUENCE [LARGE SCALE GENOMIC DNA]</scope>
    <source>
        <strain evidence="4">ULC129bin1</strain>
    </source>
</reference>
<organism evidence="4 5">
    <name type="scientific">Leptolyngbya foveolarum</name>
    <dbReference type="NCBI Taxonomy" id="47253"/>
    <lineage>
        <taxon>Bacteria</taxon>
        <taxon>Bacillati</taxon>
        <taxon>Cyanobacteriota</taxon>
        <taxon>Cyanophyceae</taxon>
        <taxon>Leptolyngbyales</taxon>
        <taxon>Leptolyngbyaceae</taxon>
        <taxon>Leptolyngbya group</taxon>
        <taxon>Leptolyngbya</taxon>
    </lineage>
</organism>
<feature type="compositionally biased region" description="Basic and acidic residues" evidence="2">
    <location>
        <begin position="814"/>
        <end position="824"/>
    </location>
</feature>
<proteinExistence type="predicted"/>
<dbReference type="AlphaFoldDB" id="A0A2W4VI29"/>
<reference evidence="5" key="1">
    <citation type="submission" date="2018-04" db="EMBL/GenBank/DDBJ databases">
        <authorList>
            <person name="Cornet L."/>
        </authorList>
    </citation>
    <scope>NUCLEOTIDE SEQUENCE [LARGE SCALE GENOMIC DNA]</scope>
</reference>
<sequence length="838" mass="92760">MRDRPLQLMLVDEDPRFRLGLKVWLEQQGDFAVVAEAGKAEAALKGIRSRFQAYEQDQAAAAIAKQKSQNSRLGWKKDWKKNKRNRPSEALPALPPLDLVLLDLGMGATGLDNRPGLQLCQQIKAEFPMLPVLVLSAQSEPALEAAAERAGASGCGTRSMSVRLLAQLIVQAASKAYASPTAEQQAAPNTPPPMSAKPIDPTTAPQSSESLDAKISSTPQSEPLLSPEAQTPPSQITQSQTPPSQPPQSQPALQPPTTQSQSSAPVNPSARPSTGQTTNLVQPPSQSPPPQNPLPQSPPPAANGRRKNSSALSRLEDIPGPLTAMRISMRLSGFQQIDRNIMAIEASKRQTTSWLNRTILDGKKRELTAARWLVASIWRTPQFNDRNDRDRRNRTQSQPSSARSGAPSGIPSGQPSATSTDWIRMAQQGGYGNNYADMTAARYLDRESLISNAAAAIAATNARLQARPSEVQNVVFESVFAKLQRPLKNTTQSPLEIDILRADKKLELLYLVLRRLEELLGDLRASNVQAGQLNARASQVIKDLWDAVNTDFFGKYYTVRVSNVEEEVVTLLQQEKPLVEAQILNSIPMVSELFGHWLFQEPMEIDGTNYAATTPRAIARSERLLENLVIQVANAIVQPLLNRLSDTEPIKKSLYTSRLMSSREIERFRNDLSWRYRKDRIVEEPQAIFESRYNLLFLGQNGIEKTSIYAPRRAELDRLRGLPLIVTLALETRDAIAPRLRTAFSLVGSSVVYVLTEVLGRGIGLVGRGVLKGVGNIRQEGKAKQRKRAERAEPNYDEFDAQNYGYREPGSQAVDRDAADRENVYVENPYDQGWNEWE</sequence>
<dbReference type="Gene3D" id="3.40.50.2300">
    <property type="match status" value="1"/>
</dbReference>
<dbReference type="EMBL" id="QBMC01000169">
    <property type="protein sequence ID" value="PZO11801.1"/>
    <property type="molecule type" value="Genomic_DNA"/>
</dbReference>
<dbReference type="PANTHER" id="PTHR36807:SF2">
    <property type="entry name" value="PHOSPHOGLYCOLATE PHOSPHATASE"/>
    <property type="match status" value="1"/>
</dbReference>
<keyword evidence="1" id="KW-0597">Phosphoprotein</keyword>
<gene>
    <name evidence="4" type="ORF">DCF25_18730</name>
</gene>
<feature type="region of interest" description="Disordered" evidence="2">
    <location>
        <begin position="782"/>
        <end position="838"/>
    </location>
</feature>
<evidence type="ECO:0000313" key="5">
    <source>
        <dbReference type="Proteomes" id="UP000249354"/>
    </source>
</evidence>
<dbReference type="Pfam" id="PF12452">
    <property type="entry name" value="DUF3685"/>
    <property type="match status" value="1"/>
</dbReference>
<evidence type="ECO:0000256" key="2">
    <source>
        <dbReference type="SAM" id="MobiDB-lite"/>
    </source>
</evidence>
<evidence type="ECO:0000256" key="1">
    <source>
        <dbReference type="PROSITE-ProRule" id="PRU00169"/>
    </source>
</evidence>
<feature type="compositionally biased region" description="Pro residues" evidence="2">
    <location>
        <begin position="285"/>
        <end position="301"/>
    </location>
</feature>
<evidence type="ECO:0000259" key="3">
    <source>
        <dbReference type="PROSITE" id="PS50110"/>
    </source>
</evidence>
<dbReference type="SUPFAM" id="SSF52172">
    <property type="entry name" value="CheY-like"/>
    <property type="match status" value="1"/>
</dbReference>
<dbReference type="PANTHER" id="PTHR36807">
    <property type="entry name" value="PHOSPHOGLYCOLATE PHOSPHATASE"/>
    <property type="match status" value="1"/>
</dbReference>
<dbReference type="InterPro" id="IPR011006">
    <property type="entry name" value="CheY-like_superfamily"/>
</dbReference>
<feature type="modified residue" description="4-aspartylphosphate" evidence="1">
    <location>
        <position position="103"/>
    </location>
</feature>
<feature type="region of interest" description="Disordered" evidence="2">
    <location>
        <begin position="383"/>
        <end position="418"/>
    </location>
</feature>
<feature type="compositionally biased region" description="Low complexity" evidence="2">
    <location>
        <begin position="229"/>
        <end position="242"/>
    </location>
</feature>